<reference evidence="3" key="2">
    <citation type="journal article" date="2021" name="PeerJ">
        <title>Extensive microbial diversity within the chicken gut microbiome revealed by metagenomics and culture.</title>
        <authorList>
            <person name="Gilroy R."/>
            <person name="Ravi A."/>
            <person name="Getino M."/>
            <person name="Pursley I."/>
            <person name="Horton D.L."/>
            <person name="Alikhan N.F."/>
            <person name="Baker D."/>
            <person name="Gharbi K."/>
            <person name="Hall N."/>
            <person name="Watson M."/>
            <person name="Adriaenssens E.M."/>
            <person name="Foster-Nyarko E."/>
            <person name="Jarju S."/>
            <person name="Secka A."/>
            <person name="Antonio M."/>
            <person name="Oren A."/>
            <person name="Chaudhuri R.R."/>
            <person name="La Ragione R."/>
            <person name="Hildebrand F."/>
            <person name="Pallen M.J."/>
        </authorList>
    </citation>
    <scope>NUCLEOTIDE SEQUENCE</scope>
    <source>
        <strain evidence="3">ChiSjej5B23-6657</strain>
    </source>
</reference>
<organism evidence="3 4">
    <name type="scientific">Candidatus Pullilachnospira gallistercoris</name>
    <dbReference type="NCBI Taxonomy" id="2840911"/>
    <lineage>
        <taxon>Bacteria</taxon>
        <taxon>Bacillati</taxon>
        <taxon>Bacillota</taxon>
        <taxon>Clostridia</taxon>
        <taxon>Lachnospirales</taxon>
        <taxon>Lachnospiraceae</taxon>
        <taxon>Lachnospiraceae incertae sedis</taxon>
        <taxon>Candidatus Pullilachnospira</taxon>
    </lineage>
</organism>
<evidence type="ECO:0000259" key="2">
    <source>
        <dbReference type="Pfam" id="PF04892"/>
    </source>
</evidence>
<dbReference type="Pfam" id="PF04892">
    <property type="entry name" value="VanZ"/>
    <property type="match status" value="1"/>
</dbReference>
<keyword evidence="1" id="KW-0812">Transmembrane</keyword>
<keyword evidence="1" id="KW-1133">Transmembrane helix</keyword>
<feature type="transmembrane region" description="Helical" evidence="1">
    <location>
        <begin position="153"/>
        <end position="174"/>
    </location>
</feature>
<dbReference type="InterPro" id="IPR016747">
    <property type="entry name" value="Phosphotransbutyrylase"/>
</dbReference>
<sequence>MVQKDIAWKKSVQKDNLQEDGRKLLWIRGIFLAITLSWMIVIFSFSAQPADDSGKTSQGVGAFLAEFFVPGYEDWSTQRQEAFVEKIDHPVRKAGHLTEYAVLGTLVTGTVLSFGLRGKRAALTAEGIGVLYAASDEFHQLFVPGRGSQVTDVLIDASGFAVGVAAAFVIFWMICRYRRKKEQIAGLRETERTVR</sequence>
<dbReference type="PIRSF" id="PIRSF019083">
    <property type="entry name" value="UCP019083_VanZ"/>
    <property type="match status" value="1"/>
</dbReference>
<evidence type="ECO:0000256" key="1">
    <source>
        <dbReference type="SAM" id="Phobius"/>
    </source>
</evidence>
<reference evidence="3" key="1">
    <citation type="submission" date="2020-10" db="EMBL/GenBank/DDBJ databases">
        <authorList>
            <person name="Gilroy R."/>
        </authorList>
    </citation>
    <scope>NUCLEOTIDE SEQUENCE</scope>
    <source>
        <strain evidence="3">ChiSjej5B23-6657</strain>
    </source>
</reference>
<feature type="transmembrane region" description="Helical" evidence="1">
    <location>
        <begin position="25"/>
        <end position="47"/>
    </location>
</feature>
<gene>
    <name evidence="3" type="primary">vanZ</name>
    <name evidence="3" type="ORF">IAA55_09100</name>
</gene>
<keyword evidence="1" id="KW-0472">Membrane</keyword>
<protein>
    <submittedName>
        <fullName evidence="3">VanZ family protein</fullName>
    </submittedName>
</protein>
<evidence type="ECO:0000313" key="4">
    <source>
        <dbReference type="Proteomes" id="UP000823912"/>
    </source>
</evidence>
<comment type="caution">
    <text evidence="3">The sequence shown here is derived from an EMBL/GenBank/DDBJ whole genome shotgun (WGS) entry which is preliminary data.</text>
</comment>
<dbReference type="InterPro" id="IPR006976">
    <property type="entry name" value="VanZ-like"/>
</dbReference>
<name>A0A9D1EAL4_9FIRM</name>
<proteinExistence type="predicted"/>
<dbReference type="AlphaFoldDB" id="A0A9D1EAL4"/>
<dbReference type="EMBL" id="DVHM01000150">
    <property type="protein sequence ID" value="HIR71425.1"/>
    <property type="molecule type" value="Genomic_DNA"/>
</dbReference>
<dbReference type="NCBIfam" id="NF037970">
    <property type="entry name" value="vanZ_1"/>
    <property type="match status" value="1"/>
</dbReference>
<dbReference type="Proteomes" id="UP000823912">
    <property type="component" value="Unassembled WGS sequence"/>
</dbReference>
<accession>A0A9D1EAL4</accession>
<evidence type="ECO:0000313" key="3">
    <source>
        <dbReference type="EMBL" id="HIR71425.1"/>
    </source>
</evidence>
<feature type="domain" description="VanZ-like" evidence="2">
    <location>
        <begin position="31"/>
        <end position="169"/>
    </location>
</feature>